<evidence type="ECO:0000256" key="4">
    <source>
        <dbReference type="ARBA" id="ARBA00022833"/>
    </source>
</evidence>
<gene>
    <name evidence="9" type="ORF">NMOB1V02_LOCUS4801</name>
</gene>
<comment type="subcellular location">
    <subcellularLocation>
        <location evidence="1">Nucleus</location>
    </subcellularLocation>
</comment>
<keyword evidence="5" id="KW-0805">Transcription regulation</keyword>
<evidence type="ECO:0000313" key="10">
    <source>
        <dbReference type="Proteomes" id="UP000678499"/>
    </source>
</evidence>
<evidence type="ECO:0000313" key="9">
    <source>
        <dbReference type="EMBL" id="CAD7277059.1"/>
    </source>
</evidence>
<dbReference type="Proteomes" id="UP000678499">
    <property type="component" value="Unassembled WGS sequence"/>
</dbReference>
<name>A0A7R9BM61_9CRUS</name>
<keyword evidence="2" id="KW-0479">Metal-binding</keyword>
<protein>
    <recommendedName>
        <fullName evidence="11">Zinc finger protein 704</fullName>
    </recommendedName>
</protein>
<keyword evidence="10" id="KW-1185">Reference proteome</keyword>
<dbReference type="GO" id="GO:0006357">
    <property type="term" value="P:regulation of transcription by RNA polymerase II"/>
    <property type="evidence" value="ECO:0007669"/>
    <property type="project" value="TreeGrafter"/>
</dbReference>
<dbReference type="GO" id="GO:0005634">
    <property type="term" value="C:nucleus"/>
    <property type="evidence" value="ECO:0007669"/>
    <property type="project" value="UniProtKB-SubCell"/>
</dbReference>
<keyword evidence="3" id="KW-0863">Zinc-finger</keyword>
<accession>A0A7R9BM61</accession>
<evidence type="ECO:0000256" key="7">
    <source>
        <dbReference type="ARBA" id="ARBA00023163"/>
    </source>
</evidence>
<dbReference type="GO" id="GO:0008270">
    <property type="term" value="F:zinc ion binding"/>
    <property type="evidence" value="ECO:0007669"/>
    <property type="project" value="UniProtKB-KW"/>
</dbReference>
<dbReference type="AlphaFoldDB" id="A0A7R9BM61"/>
<dbReference type="OrthoDB" id="5950721at2759"/>
<evidence type="ECO:0008006" key="11">
    <source>
        <dbReference type="Google" id="ProtNLM"/>
    </source>
</evidence>
<sequence length="225" mass="25195">MLALASWSSGNLDSEGTRTAYKCTWKGCDFLTLTCSVVENHVKDTHLGDEIDDLAFYYTEIDVPEENFFDVLHALEDGVGAKQKFVVGSVQERHLAETRDVLRGSGDSYVGFHASSAPTLSHMDMARPPHENPDLMSHSPSQRTTAVPISIPQRGISWHPYGGSPLSPHKYARHSPKPGTSPKMVLVSRSRRAESKKCRKVYGVDNRDLWCTQCKWKKACTRFQE</sequence>
<dbReference type="EMBL" id="CAJPEX010000787">
    <property type="protein sequence ID" value="CAG0917211.1"/>
    <property type="molecule type" value="Genomic_DNA"/>
</dbReference>
<dbReference type="PANTHER" id="PTHR13006:SF9">
    <property type="entry name" value="GLUCOSE TRANSPORTER 4 ENHANCER FACTOR, ISOFORM G"/>
    <property type="match status" value="1"/>
</dbReference>
<organism evidence="9">
    <name type="scientific">Notodromas monacha</name>
    <dbReference type="NCBI Taxonomy" id="399045"/>
    <lineage>
        <taxon>Eukaryota</taxon>
        <taxon>Metazoa</taxon>
        <taxon>Ecdysozoa</taxon>
        <taxon>Arthropoda</taxon>
        <taxon>Crustacea</taxon>
        <taxon>Oligostraca</taxon>
        <taxon>Ostracoda</taxon>
        <taxon>Podocopa</taxon>
        <taxon>Podocopida</taxon>
        <taxon>Cypridocopina</taxon>
        <taxon>Cypridoidea</taxon>
        <taxon>Cyprididae</taxon>
        <taxon>Notodromas</taxon>
    </lineage>
</organism>
<proteinExistence type="predicted"/>
<evidence type="ECO:0000256" key="5">
    <source>
        <dbReference type="ARBA" id="ARBA00023015"/>
    </source>
</evidence>
<evidence type="ECO:0000256" key="2">
    <source>
        <dbReference type="ARBA" id="ARBA00022723"/>
    </source>
</evidence>
<evidence type="ECO:0000256" key="3">
    <source>
        <dbReference type="ARBA" id="ARBA00022771"/>
    </source>
</evidence>
<dbReference type="GO" id="GO:0003700">
    <property type="term" value="F:DNA-binding transcription factor activity"/>
    <property type="evidence" value="ECO:0007669"/>
    <property type="project" value="TreeGrafter"/>
</dbReference>
<dbReference type="GO" id="GO:0000978">
    <property type="term" value="F:RNA polymerase II cis-regulatory region sequence-specific DNA binding"/>
    <property type="evidence" value="ECO:0007669"/>
    <property type="project" value="TreeGrafter"/>
</dbReference>
<dbReference type="SMART" id="SM01366">
    <property type="entry name" value="c-clamp"/>
    <property type="match status" value="1"/>
</dbReference>
<dbReference type="EMBL" id="OA882824">
    <property type="protein sequence ID" value="CAD7277059.1"/>
    <property type="molecule type" value="Genomic_DNA"/>
</dbReference>
<evidence type="ECO:0000256" key="8">
    <source>
        <dbReference type="ARBA" id="ARBA00023242"/>
    </source>
</evidence>
<dbReference type="InterPro" id="IPR052253">
    <property type="entry name" value="CR1/CR2-DNA-binding_regulator"/>
</dbReference>
<keyword evidence="7" id="KW-0804">Transcription</keyword>
<evidence type="ECO:0000256" key="1">
    <source>
        <dbReference type="ARBA" id="ARBA00004123"/>
    </source>
</evidence>
<keyword evidence="8" id="KW-0539">Nucleus</keyword>
<dbReference type="PANTHER" id="PTHR13006">
    <property type="entry name" value="PAPILLOMAVIRUS REGULATORY FACTOR PRF-1"/>
    <property type="match status" value="1"/>
</dbReference>
<evidence type="ECO:0000256" key="6">
    <source>
        <dbReference type="ARBA" id="ARBA00023125"/>
    </source>
</evidence>
<keyword evidence="4" id="KW-0862">Zinc</keyword>
<reference evidence="9" key="1">
    <citation type="submission" date="2020-11" db="EMBL/GenBank/DDBJ databases">
        <authorList>
            <person name="Tran Van P."/>
        </authorList>
    </citation>
    <scope>NUCLEOTIDE SEQUENCE</scope>
</reference>
<keyword evidence="6" id="KW-0238">DNA-binding</keyword>